<accession>A0A6S7FTB9</accession>
<proteinExistence type="predicted"/>
<gene>
    <name evidence="1" type="ORF">PACLA_8A015936</name>
</gene>
<dbReference type="InterPro" id="IPR004242">
    <property type="entry name" value="Transposase_21"/>
</dbReference>
<evidence type="ECO:0000313" key="2">
    <source>
        <dbReference type="Proteomes" id="UP001152795"/>
    </source>
</evidence>
<sequence length="330" mass="38762">MFCYQSIVATLKQFVMRSGFTERCELWRSREIRTGHQIMCDVFEGRIWKDFMTFDDSSFLASPWNYAFMLNVDWMQPFDHTEYSIGVMYLVLMNLPRNERFKRENIFLVGIIPGPNEPCHDINSFLRPLVDELCLLWKDGVQLRHSGSPLFPELFRAALLNPLDHRKHIDDILAQPTQELRNAKESEYGARYMELLRLPYFDCIRFTIVDHMHNLFLGTAKRMMEIWIDLSLLTRADLERIQSKVDTTNVPSNFGRMPYKIATSFSGFTAEQWKTWVTVFSPFALFGHLPSRHYKCWLNFVKACKLLSKPMIQISEVGTAHSLLIKFFLS</sequence>
<protein>
    <submittedName>
        <fullName evidence="1">Uncharacterized protein</fullName>
    </submittedName>
</protein>
<dbReference type="Pfam" id="PF02992">
    <property type="entry name" value="Transposase_21"/>
    <property type="match status" value="1"/>
</dbReference>
<comment type="caution">
    <text evidence="1">The sequence shown here is derived from an EMBL/GenBank/DDBJ whole genome shotgun (WGS) entry which is preliminary data.</text>
</comment>
<dbReference type="PANTHER" id="PTHR46579:SF2">
    <property type="entry name" value="C2H2-TYPE DOMAIN-CONTAINING PROTEIN"/>
    <property type="match status" value="1"/>
</dbReference>
<dbReference type="Proteomes" id="UP001152795">
    <property type="component" value="Unassembled WGS sequence"/>
</dbReference>
<keyword evidence="2" id="KW-1185">Reference proteome</keyword>
<reference evidence="1" key="1">
    <citation type="submission" date="2020-04" db="EMBL/GenBank/DDBJ databases">
        <authorList>
            <person name="Alioto T."/>
            <person name="Alioto T."/>
            <person name="Gomez Garrido J."/>
        </authorList>
    </citation>
    <scope>NUCLEOTIDE SEQUENCE</scope>
    <source>
        <strain evidence="1">A484AB</strain>
    </source>
</reference>
<dbReference type="EMBL" id="CACRXK020000289">
    <property type="protein sequence ID" value="CAB3980413.1"/>
    <property type="molecule type" value="Genomic_DNA"/>
</dbReference>
<name>A0A6S7FTB9_PARCT</name>
<dbReference type="PANTHER" id="PTHR46579">
    <property type="entry name" value="F5/8 TYPE C DOMAIN-CONTAINING PROTEIN-RELATED"/>
    <property type="match status" value="1"/>
</dbReference>
<evidence type="ECO:0000313" key="1">
    <source>
        <dbReference type="EMBL" id="CAB3980413.1"/>
    </source>
</evidence>
<dbReference type="OrthoDB" id="6021814at2759"/>
<dbReference type="AlphaFoldDB" id="A0A6S7FTB9"/>
<organism evidence="1 2">
    <name type="scientific">Paramuricea clavata</name>
    <name type="common">Red gorgonian</name>
    <name type="synonym">Violescent sea-whip</name>
    <dbReference type="NCBI Taxonomy" id="317549"/>
    <lineage>
        <taxon>Eukaryota</taxon>
        <taxon>Metazoa</taxon>
        <taxon>Cnidaria</taxon>
        <taxon>Anthozoa</taxon>
        <taxon>Octocorallia</taxon>
        <taxon>Malacalcyonacea</taxon>
        <taxon>Plexauridae</taxon>
        <taxon>Paramuricea</taxon>
    </lineage>
</organism>